<evidence type="ECO:0000256" key="5">
    <source>
        <dbReference type="ARBA" id="ARBA00022777"/>
    </source>
</evidence>
<evidence type="ECO:0000256" key="7">
    <source>
        <dbReference type="ARBA" id="ARBA00023209"/>
    </source>
</evidence>
<dbReference type="RefSeq" id="WP_096502885.1">
    <property type="nucleotide sequence ID" value="NZ_AP018165.1"/>
</dbReference>
<dbReference type="KEGG" id="mste:MSTE_03398"/>
<dbReference type="InterPro" id="IPR016064">
    <property type="entry name" value="NAD/diacylglycerol_kinase_sf"/>
</dbReference>
<dbReference type="InterPro" id="IPR050187">
    <property type="entry name" value="Lipid_Phosphate_FormReg"/>
</dbReference>
<dbReference type="EMBL" id="AP018165">
    <property type="protein sequence ID" value="BAX98699.1"/>
    <property type="molecule type" value="Genomic_DNA"/>
</dbReference>
<dbReference type="AlphaFoldDB" id="A0A1Z4F0G6"/>
<evidence type="ECO:0000256" key="2">
    <source>
        <dbReference type="ARBA" id="ARBA00005983"/>
    </source>
</evidence>
<dbReference type="Pfam" id="PF00781">
    <property type="entry name" value="DAGK_cat"/>
    <property type="match status" value="1"/>
</dbReference>
<sequence>MFVVVNPSANGGTARNRWHEIEHALRERISDIEIQQEDSASQGAAAVRAALDQGVRSVIAVGGDGSVGLALNALMDPATDRPRNPSIRLGAIGLGSSNDFHKPFGNRIAGAPARIDTQNARLADVGKATLLLPDGRRIVRYFLINASMGLVAEGNHSFTTAGGVAKWLKPRNVEMAIVYTALKSIARLRPLHVEIRSEGWSEDVRLTNVGVLKSPYFAGGMRYDTGVTNDDGQFDINIWSAASRPAVIRLIAGLYRGKFAGSRLATCRRGRVVEIRPERPSPLELDGEITVVESARLEVIPKALLVCA</sequence>
<accession>A0A1Z4F0G6</accession>
<keyword evidence="11" id="KW-1185">Reference proteome</keyword>
<name>A0A1Z4F0G6_9MYCO</name>
<evidence type="ECO:0000256" key="3">
    <source>
        <dbReference type="ARBA" id="ARBA00022679"/>
    </source>
</evidence>
<keyword evidence="7" id="KW-0444">Lipid biosynthesis</keyword>
<proteinExistence type="inferred from homology"/>
<dbReference type="InterPro" id="IPR045540">
    <property type="entry name" value="YegS/DAGK_C"/>
</dbReference>
<evidence type="ECO:0000259" key="9">
    <source>
        <dbReference type="PROSITE" id="PS50146"/>
    </source>
</evidence>
<reference evidence="10 11" key="2">
    <citation type="journal article" date="2017" name="Int. J. Syst. Evol. Microbiol.">
        <title>Mycobacterium stephanolepidis sp. nov., a rapidly growing species related to Mycobacterium chelonae, isolated from marine teleost fish, Stephanolepis cirrhifer.</title>
        <authorList>
            <person name="Fukano H."/>
            <person name="Wada S."/>
            <person name="Kurata O."/>
            <person name="Katayama K."/>
            <person name="Fujiwara N."/>
            <person name="Hoshino Y."/>
        </authorList>
    </citation>
    <scope>NUCLEOTIDE SEQUENCE [LARGE SCALE GENOMIC DNA]</scope>
    <source>
        <strain evidence="10 11">NJB0901</strain>
    </source>
</reference>
<dbReference type="Pfam" id="PF19279">
    <property type="entry name" value="YegS_C"/>
    <property type="match status" value="1"/>
</dbReference>
<gene>
    <name evidence="10" type="ORF">MSTE_03398</name>
</gene>
<dbReference type="SUPFAM" id="SSF111331">
    <property type="entry name" value="NAD kinase/diacylglycerol kinase-like"/>
    <property type="match status" value="1"/>
</dbReference>
<evidence type="ECO:0000256" key="6">
    <source>
        <dbReference type="ARBA" id="ARBA00022840"/>
    </source>
</evidence>
<dbReference type="InterPro" id="IPR001206">
    <property type="entry name" value="Diacylglycerol_kinase_cat_dom"/>
</dbReference>
<reference evidence="11" key="1">
    <citation type="journal article" date="2017" name="Genome Announc.">
        <title>Complete Genome Sequence of Mycobacterium stephanolepidis.</title>
        <authorList>
            <person name="Fukano H."/>
            <person name="Yoshida M."/>
            <person name="Katayama Y."/>
            <person name="Omatsu T."/>
            <person name="Mizutani T."/>
            <person name="Kurata O."/>
            <person name="Wada S."/>
            <person name="Hoshino Y."/>
        </authorList>
    </citation>
    <scope>NUCLEOTIDE SEQUENCE [LARGE SCALE GENOMIC DNA]</scope>
    <source>
        <strain evidence="11">NJB0901</strain>
    </source>
</reference>
<comment type="cofactor">
    <cofactor evidence="1">
        <name>Mg(2+)</name>
        <dbReference type="ChEBI" id="CHEBI:18420"/>
    </cofactor>
</comment>
<keyword evidence="3" id="KW-0808">Transferase</keyword>
<dbReference type="GO" id="GO:0008654">
    <property type="term" value="P:phospholipid biosynthetic process"/>
    <property type="evidence" value="ECO:0007669"/>
    <property type="project" value="UniProtKB-KW"/>
</dbReference>
<evidence type="ECO:0000256" key="1">
    <source>
        <dbReference type="ARBA" id="ARBA00001946"/>
    </source>
</evidence>
<protein>
    <submittedName>
        <fullName evidence="10">Diacylglycerol kinase</fullName>
    </submittedName>
</protein>
<keyword evidence="7" id="KW-0594">Phospholipid biosynthesis</keyword>
<evidence type="ECO:0000313" key="11">
    <source>
        <dbReference type="Proteomes" id="UP000217954"/>
    </source>
</evidence>
<dbReference type="Proteomes" id="UP000217954">
    <property type="component" value="Chromosome"/>
</dbReference>
<dbReference type="PANTHER" id="PTHR12358:SF54">
    <property type="entry name" value="SPHINGOSINE KINASE RELATED PROTEIN"/>
    <property type="match status" value="1"/>
</dbReference>
<dbReference type="GO" id="GO:0016301">
    <property type="term" value="F:kinase activity"/>
    <property type="evidence" value="ECO:0007669"/>
    <property type="project" value="UniProtKB-KW"/>
</dbReference>
<comment type="similarity">
    <text evidence="2">Belongs to the diacylglycerol/lipid kinase family.</text>
</comment>
<keyword evidence="5 10" id="KW-0418">Kinase</keyword>
<keyword evidence="7" id="KW-0443">Lipid metabolism</keyword>
<dbReference type="Gene3D" id="3.40.50.10330">
    <property type="entry name" value="Probable inorganic polyphosphate/atp-NAD kinase, domain 1"/>
    <property type="match status" value="1"/>
</dbReference>
<evidence type="ECO:0000256" key="8">
    <source>
        <dbReference type="ARBA" id="ARBA00023264"/>
    </source>
</evidence>
<evidence type="ECO:0000313" key="10">
    <source>
        <dbReference type="EMBL" id="BAX98699.1"/>
    </source>
</evidence>
<keyword evidence="8" id="KW-1208">Phospholipid metabolism</keyword>
<keyword evidence="6" id="KW-0067">ATP-binding</keyword>
<dbReference type="Gene3D" id="2.60.200.40">
    <property type="match status" value="1"/>
</dbReference>
<dbReference type="InterPro" id="IPR017438">
    <property type="entry name" value="ATP-NAD_kinase_N"/>
</dbReference>
<organism evidence="10 11">
    <name type="scientific">[Mycobacterium] stephanolepidis</name>
    <dbReference type="NCBI Taxonomy" id="1520670"/>
    <lineage>
        <taxon>Bacteria</taxon>
        <taxon>Bacillati</taxon>
        <taxon>Actinomycetota</taxon>
        <taxon>Actinomycetes</taxon>
        <taxon>Mycobacteriales</taxon>
        <taxon>Mycobacteriaceae</taxon>
        <taxon>Mycobacteroides</taxon>
    </lineage>
</organism>
<feature type="domain" description="DAGKc" evidence="9">
    <location>
        <begin position="1"/>
        <end position="135"/>
    </location>
</feature>
<dbReference type="PROSITE" id="PS50146">
    <property type="entry name" value="DAGK"/>
    <property type="match status" value="1"/>
</dbReference>
<dbReference type="OrthoDB" id="4516631at2"/>
<evidence type="ECO:0000256" key="4">
    <source>
        <dbReference type="ARBA" id="ARBA00022741"/>
    </source>
</evidence>
<keyword evidence="4" id="KW-0547">Nucleotide-binding</keyword>
<dbReference type="PANTHER" id="PTHR12358">
    <property type="entry name" value="SPHINGOSINE KINASE"/>
    <property type="match status" value="1"/>
</dbReference>
<dbReference type="GO" id="GO:0005524">
    <property type="term" value="F:ATP binding"/>
    <property type="evidence" value="ECO:0007669"/>
    <property type="project" value="UniProtKB-KW"/>
</dbReference>